<dbReference type="EMBL" id="CAIF01000241">
    <property type="protein sequence ID" value="CCH46338.1"/>
    <property type="molecule type" value="Genomic_DNA"/>
</dbReference>
<dbReference type="Proteomes" id="UP000009328">
    <property type="component" value="Unassembled WGS sequence"/>
</dbReference>
<keyword evidence="3" id="KW-1185">Reference proteome</keyword>
<dbReference type="STRING" id="1206466.K0KZ23"/>
<evidence type="ECO:0000256" key="1">
    <source>
        <dbReference type="SAM" id="MobiDB-lite"/>
    </source>
</evidence>
<dbReference type="HOGENOM" id="CLU_710192_0_0_1"/>
<feature type="region of interest" description="Disordered" evidence="1">
    <location>
        <begin position="323"/>
        <end position="365"/>
    </location>
</feature>
<feature type="region of interest" description="Disordered" evidence="1">
    <location>
        <begin position="1"/>
        <end position="51"/>
    </location>
</feature>
<evidence type="ECO:0000313" key="3">
    <source>
        <dbReference type="Proteomes" id="UP000009328"/>
    </source>
</evidence>
<protein>
    <submittedName>
        <fullName evidence="2">Microtubule-associated protein</fullName>
    </submittedName>
</protein>
<evidence type="ECO:0000313" key="2">
    <source>
        <dbReference type="EMBL" id="CCH46338.1"/>
    </source>
</evidence>
<name>K0KZ23_WICCF</name>
<gene>
    <name evidence="2" type="ORF">BN7_5931</name>
</gene>
<dbReference type="eggNOG" id="ENOG502SNVY">
    <property type="taxonomic scope" value="Eukaryota"/>
</dbReference>
<proteinExistence type="predicted"/>
<accession>K0KZ23</accession>
<feature type="compositionally biased region" description="Low complexity" evidence="1">
    <location>
        <begin position="333"/>
        <end position="361"/>
    </location>
</feature>
<dbReference type="InParanoid" id="K0KZ23"/>
<feature type="compositionally biased region" description="Low complexity" evidence="1">
    <location>
        <begin position="18"/>
        <end position="27"/>
    </location>
</feature>
<dbReference type="AlphaFoldDB" id="K0KZ23"/>
<feature type="region of interest" description="Disordered" evidence="1">
    <location>
        <begin position="160"/>
        <end position="180"/>
    </location>
</feature>
<organism evidence="2 3">
    <name type="scientific">Wickerhamomyces ciferrii (strain ATCC 14091 / BCRC 22168 / CBS 111 / JCM 3599 / NBRC 0793 / NRRL Y-1031 F-60-10)</name>
    <name type="common">Yeast</name>
    <name type="synonym">Pichia ciferrii</name>
    <dbReference type="NCBI Taxonomy" id="1206466"/>
    <lineage>
        <taxon>Eukaryota</taxon>
        <taxon>Fungi</taxon>
        <taxon>Dikarya</taxon>
        <taxon>Ascomycota</taxon>
        <taxon>Saccharomycotina</taxon>
        <taxon>Saccharomycetes</taxon>
        <taxon>Phaffomycetales</taxon>
        <taxon>Wickerhamomycetaceae</taxon>
        <taxon>Wickerhamomyces</taxon>
    </lineage>
</organism>
<comment type="caution">
    <text evidence="2">The sequence shown here is derived from an EMBL/GenBank/DDBJ whole genome shotgun (WGS) entry which is preliminary data.</text>
</comment>
<reference evidence="2 3" key="1">
    <citation type="journal article" date="2012" name="Eukaryot. Cell">
        <title>Draft genome sequence of Wickerhamomyces ciferrii NRRL Y-1031 F-60-10.</title>
        <authorList>
            <person name="Schneider J."/>
            <person name="Andrea H."/>
            <person name="Blom J."/>
            <person name="Jaenicke S."/>
            <person name="Ruckert C."/>
            <person name="Schorsch C."/>
            <person name="Szczepanowski R."/>
            <person name="Farwick M."/>
            <person name="Goesmann A."/>
            <person name="Puhler A."/>
            <person name="Schaffer S."/>
            <person name="Tauch A."/>
            <person name="Kohler T."/>
            <person name="Brinkrolf K."/>
        </authorList>
    </citation>
    <scope>NUCLEOTIDE SEQUENCE [LARGE SCALE GENOMIC DNA]</scope>
    <source>
        <strain evidence="3">ATCC 14091 / BCRC 22168 / CBS 111 / JCM 3599 / NBRC 0793 / NRRL Y-1031 F-60-10</strain>
    </source>
</reference>
<feature type="compositionally biased region" description="Basic and acidic residues" evidence="1">
    <location>
        <begin position="28"/>
        <end position="45"/>
    </location>
</feature>
<sequence>MDSQSAAVITAAIKEQETSQNNNNTPNEENKQNTESKQESSHQQDQDVSTQENIHNELVTEEQRRALQRLAQQQQAHQDVTAIHIDPQVHSHNVDVTDEQQQQQQHQQQQFQVIQQQLNEGLKTKDNKVLPRKSTQRPFAVDPELNVAVGIVQDIVGPRVHREQQPEQQQFTPTSNGSNQCTRCKKEFAVELDGKSYKLCPHCRDLQRQRSRRWQQRIKQKDGACKRCGIEIPPDQSEYVLCPPCRLNLRTRKASRYENGKCVHCSGINDSTEFKVCTRCRTNDKLRRKTLEERGCCNRCANALTSKDENHKVCLNCRSRKRSSTKNNQSNVTSNQQPQLNEQQIHQLQQQSQATQQPQQAVSSADANINYQQQFAQHAQQLEANLFAQ</sequence>